<reference evidence="2 3" key="1">
    <citation type="submission" date="2015-09" db="EMBL/GenBank/DDBJ databases">
        <title>Draft genome of the parasitic nematode Teladorsagia circumcincta isolate WARC Sus (inbred).</title>
        <authorList>
            <person name="Mitreva M."/>
        </authorList>
    </citation>
    <scope>NUCLEOTIDE SEQUENCE [LARGE SCALE GENOMIC DNA]</scope>
    <source>
        <strain evidence="2 3">S</strain>
    </source>
</reference>
<evidence type="ECO:0000313" key="2">
    <source>
        <dbReference type="EMBL" id="PIO64190.1"/>
    </source>
</evidence>
<dbReference type="Proteomes" id="UP000230423">
    <property type="component" value="Unassembled WGS sequence"/>
</dbReference>
<evidence type="ECO:0000313" key="3">
    <source>
        <dbReference type="Proteomes" id="UP000230423"/>
    </source>
</evidence>
<name>A0A2G9U3V4_TELCI</name>
<dbReference type="Gene3D" id="1.10.287.620">
    <property type="entry name" value="Helix Hairpins"/>
    <property type="match status" value="1"/>
</dbReference>
<sequence>MNLNSLFRVESLQEQLSNSRTEVETAKKEIESLNSERNALLKKVDKLTMEEKKAELSNCHKELLSLRDEMKVSQEKLSEAESKVAQLENQLRSANRSEPTDAGDETQIIHLRNNPFQCAVDAHSEAERERLKRKAVCAISIPTESIYSKLLS</sequence>
<keyword evidence="1" id="KW-0175">Coiled coil</keyword>
<protein>
    <submittedName>
        <fullName evidence="2">Uncharacterized protein</fullName>
    </submittedName>
</protein>
<evidence type="ECO:0000256" key="1">
    <source>
        <dbReference type="SAM" id="Coils"/>
    </source>
</evidence>
<accession>A0A2G9U3V4</accession>
<organism evidence="2 3">
    <name type="scientific">Teladorsagia circumcincta</name>
    <name type="common">Brown stomach worm</name>
    <name type="synonym">Ostertagia circumcincta</name>
    <dbReference type="NCBI Taxonomy" id="45464"/>
    <lineage>
        <taxon>Eukaryota</taxon>
        <taxon>Metazoa</taxon>
        <taxon>Ecdysozoa</taxon>
        <taxon>Nematoda</taxon>
        <taxon>Chromadorea</taxon>
        <taxon>Rhabditida</taxon>
        <taxon>Rhabditina</taxon>
        <taxon>Rhabditomorpha</taxon>
        <taxon>Strongyloidea</taxon>
        <taxon>Trichostrongylidae</taxon>
        <taxon>Teladorsagia</taxon>
    </lineage>
</organism>
<dbReference type="AlphaFoldDB" id="A0A2G9U3V4"/>
<feature type="coiled-coil region" evidence="1">
    <location>
        <begin position="9"/>
        <end position="97"/>
    </location>
</feature>
<proteinExistence type="predicted"/>
<dbReference type="OrthoDB" id="5871325at2759"/>
<dbReference type="EMBL" id="KZ350140">
    <property type="protein sequence ID" value="PIO64190.1"/>
    <property type="molecule type" value="Genomic_DNA"/>
</dbReference>
<keyword evidence="3" id="KW-1185">Reference proteome</keyword>
<gene>
    <name evidence="2" type="ORF">TELCIR_14188</name>
</gene>